<dbReference type="GO" id="GO:0050660">
    <property type="term" value="F:flavin adenine dinucleotide binding"/>
    <property type="evidence" value="ECO:0007669"/>
    <property type="project" value="InterPro"/>
</dbReference>
<evidence type="ECO:0000256" key="1">
    <source>
        <dbReference type="ARBA" id="ARBA00001974"/>
    </source>
</evidence>
<proteinExistence type="inferred from homology"/>
<accession>A0A1A2ECB4</accession>
<comment type="caution">
    <text evidence="11">The sequence shown here is derived from an EMBL/GenBank/DDBJ whole genome shotgun (WGS) entry which is preliminary data.</text>
</comment>
<dbReference type="Proteomes" id="UP000093985">
    <property type="component" value="Unassembled WGS sequence"/>
</dbReference>
<feature type="domain" description="Acyl-CoA dehydrogenase/oxidase C-terminal" evidence="8">
    <location>
        <begin position="540"/>
        <end position="694"/>
    </location>
</feature>
<dbReference type="InterPro" id="IPR052161">
    <property type="entry name" value="Mycobact_Acyl-CoA_DH"/>
</dbReference>
<evidence type="ECO:0000256" key="2">
    <source>
        <dbReference type="ARBA" id="ARBA00009347"/>
    </source>
</evidence>
<dbReference type="EMBL" id="LZIN01000075">
    <property type="protein sequence ID" value="OBG03208.1"/>
    <property type="molecule type" value="Genomic_DNA"/>
</dbReference>
<dbReference type="InterPro" id="IPR013786">
    <property type="entry name" value="AcylCoA_DH/ox_N"/>
</dbReference>
<dbReference type="InterPro" id="IPR006091">
    <property type="entry name" value="Acyl-CoA_Oxase/DH_mid-dom"/>
</dbReference>
<evidence type="ECO:0000313" key="11">
    <source>
        <dbReference type="EMBL" id="OBG03208.1"/>
    </source>
</evidence>
<evidence type="ECO:0000256" key="4">
    <source>
        <dbReference type="ARBA" id="ARBA00022827"/>
    </source>
</evidence>
<organism evidence="11 12">
    <name type="scientific">Mycolicibacter sinensis (strain JDM601)</name>
    <name type="common">Mycobacterium sinense</name>
    <dbReference type="NCBI Taxonomy" id="875328"/>
    <lineage>
        <taxon>Bacteria</taxon>
        <taxon>Bacillati</taxon>
        <taxon>Actinomycetota</taxon>
        <taxon>Actinomycetes</taxon>
        <taxon>Mycobacteriales</taxon>
        <taxon>Mycobacteriaceae</taxon>
        <taxon>Mycolicibacter</taxon>
    </lineage>
</organism>
<dbReference type="GO" id="GO:0005886">
    <property type="term" value="C:plasma membrane"/>
    <property type="evidence" value="ECO:0007669"/>
    <property type="project" value="TreeGrafter"/>
</dbReference>
<dbReference type="SUPFAM" id="SSF47203">
    <property type="entry name" value="Acyl-CoA dehydrogenase C-terminal domain-like"/>
    <property type="match status" value="2"/>
</dbReference>
<sequence length="698" mass="73665">MSSQANPEVAAFDDSVAGLISKAWGDATAAEHGDVGKLWTAAAEQGWFELVDAEALGLAVVASRRLGRAACPLPLMDGYGTAELFGDIGIGSGDMRVVVTGDDASPVDEGGAATHVLVVPKNGGVARVVAIASTEPLAGLAIPSWSRITLGSTLAEREITRTQADRVLVLTRVGKAARALAAAEYSHEMAIEHAKTRRQFGKAIGSFGAVQQRTAQCAIEIRSASLLLTDAVSALEHGRDDALLTAEIAVSHIAAIAPKVQLGAHHTLAAIGYFNEHPAPWLFRRVHSDITLLSTVELARGTVGDALVETRARLPSADLGAVGEAFRKEYREFLVEQGAHDGAPTQMHTDKKVTRAMAEKGWFGFGWPEQYGGRSASLAEQVVLNEETTYHRVGATKALGSVMLLGSSILRHGTEEQKQQFLPIIRAGEMNFCLGYSEPEAGSDLASLRTSAVRDGDSWVINGQKLWTTTAQMSDWVWLAARTDPDATPRHAGITVFLFSIHTPGITIQQHTALSGEVSCTVFYDDVRIPDSTRVGDVDGGWAVIVDALAGERITMGNIAAALHRQLDDLLDFIDKEPESFAGPRGSARRAMITDLAVRVQATRALVNAAVQASSTDIGAMFDAAMAGVMGGDLSEDFGEATLAICGPNAALSGDGASEVPGGGAFEYGLRQSIMYVVGGGTNDVQRGLIARGLGLPR</sequence>
<feature type="domain" description="Acyl-CoA oxidase/dehydrogenase middle" evidence="9">
    <location>
        <begin position="433"/>
        <end position="526"/>
    </location>
</feature>
<dbReference type="InterPro" id="IPR009100">
    <property type="entry name" value="AcylCoA_DH/oxidase_NM_dom_sf"/>
</dbReference>
<evidence type="ECO:0000259" key="9">
    <source>
        <dbReference type="Pfam" id="PF02770"/>
    </source>
</evidence>
<dbReference type="Pfam" id="PF02770">
    <property type="entry name" value="Acyl-CoA_dh_M"/>
    <property type="match status" value="1"/>
</dbReference>
<name>A0A1A2ECB4_MYCSD</name>
<dbReference type="Pfam" id="PF02771">
    <property type="entry name" value="Acyl-CoA_dh_N"/>
    <property type="match status" value="1"/>
</dbReference>
<evidence type="ECO:0000256" key="6">
    <source>
        <dbReference type="ARBA" id="ARBA00052546"/>
    </source>
</evidence>
<dbReference type="PANTHER" id="PTHR43292:SF3">
    <property type="entry name" value="ACYL-COA DEHYDROGENASE FADE29"/>
    <property type="match status" value="1"/>
</dbReference>
<feature type="domain" description="Acyl-CoA dehydrogenase/oxidase N-terminal" evidence="10">
    <location>
        <begin position="324"/>
        <end position="429"/>
    </location>
</feature>
<dbReference type="InterPro" id="IPR036250">
    <property type="entry name" value="AcylCo_DH-like_C"/>
</dbReference>
<dbReference type="SUPFAM" id="SSF56645">
    <property type="entry name" value="Acyl-CoA dehydrogenase NM domain-like"/>
    <property type="match status" value="1"/>
</dbReference>
<evidence type="ECO:0000256" key="3">
    <source>
        <dbReference type="ARBA" id="ARBA00022630"/>
    </source>
</evidence>
<dbReference type="GO" id="GO:0016627">
    <property type="term" value="F:oxidoreductase activity, acting on the CH-CH group of donors"/>
    <property type="evidence" value="ECO:0007669"/>
    <property type="project" value="InterPro"/>
</dbReference>
<keyword evidence="4 7" id="KW-0274">FAD</keyword>
<dbReference type="Gene3D" id="1.10.540.10">
    <property type="entry name" value="Acyl-CoA dehydrogenase/oxidase, N-terminal domain"/>
    <property type="match status" value="1"/>
</dbReference>
<evidence type="ECO:0000313" key="12">
    <source>
        <dbReference type="Proteomes" id="UP000093985"/>
    </source>
</evidence>
<keyword evidence="3 7" id="KW-0285">Flavoprotein</keyword>
<dbReference type="Gene3D" id="1.20.140.10">
    <property type="entry name" value="Butyryl-CoA Dehydrogenase, subunit A, domain 3"/>
    <property type="match status" value="2"/>
</dbReference>
<comment type="catalytic activity">
    <reaction evidence="6">
        <text>a 2,3-saturated acyl-CoA + A = a 2,3-dehydroacyl-CoA + AH2</text>
        <dbReference type="Rhea" id="RHEA:48608"/>
        <dbReference type="ChEBI" id="CHEBI:13193"/>
        <dbReference type="ChEBI" id="CHEBI:17499"/>
        <dbReference type="ChEBI" id="CHEBI:60015"/>
        <dbReference type="ChEBI" id="CHEBI:65111"/>
    </reaction>
</comment>
<reference evidence="12" key="1">
    <citation type="submission" date="2016-06" db="EMBL/GenBank/DDBJ databases">
        <authorList>
            <person name="Sutton G."/>
            <person name="Brinkac L."/>
            <person name="Sanka R."/>
            <person name="Adams M."/>
            <person name="Lau E."/>
            <person name="Mehaffy C."/>
            <person name="Tameris M."/>
            <person name="Hatherill M."/>
            <person name="Hanekom W."/>
            <person name="Mahomed H."/>
            <person name="Mcshane H."/>
        </authorList>
    </citation>
    <scope>NUCLEOTIDE SEQUENCE [LARGE SCALE GENOMIC DNA]</scope>
    <source>
        <strain evidence="12">852014-51077_SCH5608930-a</strain>
    </source>
</reference>
<keyword evidence="5 7" id="KW-0560">Oxidoreductase</keyword>
<dbReference type="Gene3D" id="2.40.110.10">
    <property type="entry name" value="Butyryl-CoA Dehydrogenase, subunit A, domain 2"/>
    <property type="match status" value="1"/>
</dbReference>
<comment type="similarity">
    <text evidence="2 7">Belongs to the acyl-CoA dehydrogenase family.</text>
</comment>
<dbReference type="OrthoDB" id="9770681at2"/>
<dbReference type="Pfam" id="PF00441">
    <property type="entry name" value="Acyl-CoA_dh_1"/>
    <property type="match status" value="2"/>
</dbReference>
<evidence type="ECO:0000259" key="10">
    <source>
        <dbReference type="Pfam" id="PF02771"/>
    </source>
</evidence>
<gene>
    <name evidence="11" type="ORF">A5771_14010</name>
</gene>
<protein>
    <submittedName>
        <fullName evidence="11">Acyl-CoA dehydrogenase</fullName>
    </submittedName>
</protein>
<dbReference type="AlphaFoldDB" id="A0A1A2ECB4"/>
<evidence type="ECO:0000256" key="7">
    <source>
        <dbReference type="RuleBase" id="RU362125"/>
    </source>
</evidence>
<dbReference type="InterPro" id="IPR009075">
    <property type="entry name" value="AcylCo_DH/oxidase_C"/>
</dbReference>
<feature type="domain" description="Acyl-CoA dehydrogenase/oxidase C-terminal" evidence="8">
    <location>
        <begin position="166"/>
        <end position="290"/>
    </location>
</feature>
<dbReference type="RefSeq" id="WP_064856233.1">
    <property type="nucleotide sequence ID" value="NZ_LZIM01000053.1"/>
</dbReference>
<dbReference type="FunFam" id="2.40.110.10:FF:000002">
    <property type="entry name" value="Acyl-CoA dehydrogenase fadE12"/>
    <property type="match status" value="1"/>
</dbReference>
<evidence type="ECO:0000259" key="8">
    <source>
        <dbReference type="Pfam" id="PF00441"/>
    </source>
</evidence>
<evidence type="ECO:0000256" key="5">
    <source>
        <dbReference type="ARBA" id="ARBA00023002"/>
    </source>
</evidence>
<comment type="cofactor">
    <cofactor evidence="1 7">
        <name>FAD</name>
        <dbReference type="ChEBI" id="CHEBI:57692"/>
    </cofactor>
</comment>
<dbReference type="InterPro" id="IPR037069">
    <property type="entry name" value="AcylCoA_DH/ox_N_sf"/>
</dbReference>
<dbReference type="PANTHER" id="PTHR43292">
    <property type="entry name" value="ACYL-COA DEHYDROGENASE"/>
    <property type="match status" value="1"/>
</dbReference>
<dbReference type="InterPro" id="IPR046373">
    <property type="entry name" value="Acyl-CoA_Oxase/DH_mid-dom_sf"/>
</dbReference>